<evidence type="ECO:0000256" key="1">
    <source>
        <dbReference type="SAM" id="Phobius"/>
    </source>
</evidence>
<evidence type="ECO:0000313" key="3">
    <source>
        <dbReference type="Proteomes" id="UP001232973"/>
    </source>
</evidence>
<keyword evidence="1" id="KW-0472">Membrane</keyword>
<organism evidence="2 3">
    <name type="scientific">Alicyclobacillus cycloheptanicus</name>
    <dbReference type="NCBI Taxonomy" id="1457"/>
    <lineage>
        <taxon>Bacteria</taxon>
        <taxon>Bacillati</taxon>
        <taxon>Bacillota</taxon>
        <taxon>Bacilli</taxon>
        <taxon>Bacillales</taxon>
        <taxon>Alicyclobacillaceae</taxon>
        <taxon>Alicyclobacillus</taxon>
    </lineage>
</organism>
<gene>
    <name evidence="2" type="ORF">J2S03_000152</name>
</gene>
<evidence type="ECO:0000313" key="2">
    <source>
        <dbReference type="EMBL" id="MDQ0188348.1"/>
    </source>
</evidence>
<dbReference type="EMBL" id="JAUSTP010000001">
    <property type="protein sequence ID" value="MDQ0188348.1"/>
    <property type="molecule type" value="Genomic_DNA"/>
</dbReference>
<protein>
    <submittedName>
        <fullName evidence="2">Lipopolysaccharide export LptBFGC system permease protein LptF</fullName>
    </submittedName>
</protein>
<accession>A0ABT9XDG7</accession>
<sequence>MELAVMIRWIVVFLVIFVLLMALVFSFLRNRQGKASQT</sequence>
<feature type="transmembrane region" description="Helical" evidence="1">
    <location>
        <begin position="6"/>
        <end position="28"/>
    </location>
</feature>
<comment type="caution">
    <text evidence="2">The sequence shown here is derived from an EMBL/GenBank/DDBJ whole genome shotgun (WGS) entry which is preliminary data.</text>
</comment>
<name>A0ABT9XDG7_9BACL</name>
<keyword evidence="1" id="KW-1133">Transmembrane helix</keyword>
<proteinExistence type="predicted"/>
<keyword evidence="3" id="KW-1185">Reference proteome</keyword>
<dbReference type="Proteomes" id="UP001232973">
    <property type="component" value="Unassembled WGS sequence"/>
</dbReference>
<keyword evidence="1" id="KW-0812">Transmembrane</keyword>
<reference evidence="2 3" key="1">
    <citation type="submission" date="2023-07" db="EMBL/GenBank/DDBJ databases">
        <title>Genomic Encyclopedia of Type Strains, Phase IV (KMG-IV): sequencing the most valuable type-strain genomes for metagenomic binning, comparative biology and taxonomic classification.</title>
        <authorList>
            <person name="Goeker M."/>
        </authorList>
    </citation>
    <scope>NUCLEOTIDE SEQUENCE [LARGE SCALE GENOMIC DNA]</scope>
    <source>
        <strain evidence="2 3">DSM 4006</strain>
    </source>
</reference>